<evidence type="ECO:0000313" key="17">
    <source>
        <dbReference type="Proteomes" id="UP000441208"/>
    </source>
</evidence>
<dbReference type="EMBL" id="QXFZ01002981">
    <property type="protein sequence ID" value="KAE9072194.1"/>
    <property type="molecule type" value="Genomic_DNA"/>
</dbReference>
<evidence type="ECO:0000313" key="4">
    <source>
        <dbReference type="EMBL" id="KAE9069697.1"/>
    </source>
</evidence>
<dbReference type="Proteomes" id="UP000440367">
    <property type="component" value="Unassembled WGS sequence"/>
</dbReference>
<dbReference type="EMBL" id="QXFY01002898">
    <property type="protein sequence ID" value="KAE9290985.1"/>
    <property type="molecule type" value="Genomic_DNA"/>
</dbReference>
<dbReference type="Proteomes" id="UP000488956">
    <property type="component" value="Unassembled WGS sequence"/>
</dbReference>
<evidence type="ECO:0000313" key="10">
    <source>
        <dbReference type="EMBL" id="KAE9277473.1"/>
    </source>
</evidence>
<dbReference type="Proteomes" id="UP000437068">
    <property type="component" value="Unassembled WGS sequence"/>
</dbReference>
<evidence type="ECO:0000313" key="21">
    <source>
        <dbReference type="Proteomes" id="UP000488956"/>
    </source>
</evidence>
<dbReference type="EMBL" id="QXGE01003041">
    <property type="protein sequence ID" value="KAE9277473.1"/>
    <property type="molecule type" value="Genomic_DNA"/>
</dbReference>
<dbReference type="AlphaFoldDB" id="A0A6A3R664"/>
<evidence type="ECO:0000313" key="18">
    <source>
        <dbReference type="Proteomes" id="UP000460718"/>
    </source>
</evidence>
<gene>
    <name evidence="10" type="ORF">PF001_g25638</name>
    <name evidence="9" type="ORF">PF002_g27009</name>
    <name evidence="7" type="ORF">PF004_g27561</name>
    <name evidence="8" type="ORF">PF005_g26256</name>
    <name evidence="6" type="ORF">PF006_g25251</name>
    <name evidence="5" type="ORF">PF007_g26268</name>
    <name evidence="11" type="ORF">PF008_g25443</name>
    <name evidence="2" type="ORF">PF009_g26998</name>
    <name evidence="4" type="ORF">PF010_g26563</name>
    <name evidence="3" type="ORF">PF011_g25167</name>
</gene>
<evidence type="ECO:0000313" key="11">
    <source>
        <dbReference type="EMBL" id="KAE9290985.1"/>
    </source>
</evidence>
<evidence type="ECO:0000313" key="14">
    <source>
        <dbReference type="Proteomes" id="UP000437068"/>
    </source>
</evidence>
<evidence type="ECO:0000313" key="6">
    <source>
        <dbReference type="EMBL" id="KAE9089987.1"/>
    </source>
</evidence>
<evidence type="ECO:0000313" key="8">
    <source>
        <dbReference type="EMBL" id="KAE9173471.1"/>
    </source>
</evidence>
<dbReference type="Proteomes" id="UP000441208">
    <property type="component" value="Unassembled WGS sequence"/>
</dbReference>
<evidence type="ECO:0000313" key="20">
    <source>
        <dbReference type="Proteomes" id="UP000486351"/>
    </source>
</evidence>
<dbReference type="Proteomes" id="UP000476176">
    <property type="component" value="Unassembled WGS sequence"/>
</dbReference>
<evidence type="ECO:0000313" key="15">
    <source>
        <dbReference type="Proteomes" id="UP000440367"/>
    </source>
</evidence>
<evidence type="ECO:0000313" key="13">
    <source>
        <dbReference type="Proteomes" id="UP000433483"/>
    </source>
</evidence>
<evidence type="ECO:0000313" key="16">
    <source>
        <dbReference type="Proteomes" id="UP000440732"/>
    </source>
</evidence>
<dbReference type="EMBL" id="QXFX01003328">
    <property type="protein sequence ID" value="KAE9069697.1"/>
    <property type="molecule type" value="Genomic_DNA"/>
</dbReference>
<feature type="compositionally biased region" description="Low complexity" evidence="1">
    <location>
        <begin position="1"/>
        <end position="30"/>
    </location>
</feature>
<evidence type="ECO:0000313" key="7">
    <source>
        <dbReference type="EMBL" id="KAE9171456.1"/>
    </source>
</evidence>
<dbReference type="EMBL" id="QXGC01004055">
    <property type="protein sequence ID" value="KAE9171456.1"/>
    <property type="molecule type" value="Genomic_DNA"/>
</dbReference>
<evidence type="ECO:0000313" key="19">
    <source>
        <dbReference type="Proteomes" id="UP000476176"/>
    </source>
</evidence>
<evidence type="ECO:0000313" key="12">
    <source>
        <dbReference type="Proteomes" id="UP000429523"/>
    </source>
</evidence>
<dbReference type="EMBL" id="QXGD01002943">
    <property type="protein sequence ID" value="KAE9182365.1"/>
    <property type="molecule type" value="Genomic_DNA"/>
</dbReference>
<evidence type="ECO:0000313" key="2">
    <source>
        <dbReference type="EMBL" id="KAE8922741.1"/>
    </source>
</evidence>
<evidence type="ECO:0000313" key="5">
    <source>
        <dbReference type="EMBL" id="KAE9072194.1"/>
    </source>
</evidence>
<dbReference type="EMBL" id="QXFW01003014">
    <property type="protein sequence ID" value="KAE8973648.1"/>
    <property type="molecule type" value="Genomic_DNA"/>
</dbReference>
<dbReference type="EMBL" id="QXGB01003000">
    <property type="protein sequence ID" value="KAE9173471.1"/>
    <property type="molecule type" value="Genomic_DNA"/>
</dbReference>
<organism evidence="6 16">
    <name type="scientific">Phytophthora fragariae</name>
    <dbReference type="NCBI Taxonomy" id="53985"/>
    <lineage>
        <taxon>Eukaryota</taxon>
        <taxon>Sar</taxon>
        <taxon>Stramenopiles</taxon>
        <taxon>Oomycota</taxon>
        <taxon>Peronosporomycetes</taxon>
        <taxon>Peronosporales</taxon>
        <taxon>Peronosporaceae</taxon>
        <taxon>Phytophthora</taxon>
    </lineage>
</organism>
<sequence>MASPTATATSMALTAARTTTTTATRSTAATIKSPSCCNPVARSSLLSTSVAPNNNSM</sequence>
<dbReference type="Proteomes" id="UP000486351">
    <property type="component" value="Unassembled WGS sequence"/>
</dbReference>
<name>A0A6A3R664_9STRA</name>
<proteinExistence type="predicted"/>
<evidence type="ECO:0000313" key="9">
    <source>
        <dbReference type="EMBL" id="KAE9182365.1"/>
    </source>
</evidence>
<accession>A0A6A3R664</accession>
<reference evidence="12 13" key="1">
    <citation type="submission" date="2018-08" db="EMBL/GenBank/DDBJ databases">
        <title>Genomic investigation of the strawberry pathogen Phytophthora fragariae indicates pathogenicity is determined by transcriptional variation in three key races.</title>
        <authorList>
            <person name="Adams T.M."/>
            <person name="Armitage A.D."/>
            <person name="Sobczyk M.K."/>
            <person name="Bates H.J."/>
            <person name="Dunwell J.M."/>
            <person name="Nellist C.F."/>
            <person name="Harrison R.J."/>
        </authorList>
    </citation>
    <scope>NUCLEOTIDE SEQUENCE [LARGE SCALE GENOMIC DNA]</scope>
    <source>
        <strain evidence="10 14">A4</strain>
        <strain evidence="9 15">BC-1</strain>
        <strain evidence="7 19">BC-23</strain>
        <strain evidence="8 13">NOV-27</strain>
        <strain evidence="6 16">NOV-5</strain>
        <strain evidence="5 17">NOV-71</strain>
        <strain evidence="11 20">NOV-77</strain>
        <strain evidence="2 12">NOV-9</strain>
        <strain evidence="4 21">ONT-3</strain>
        <strain evidence="3 18">SCRP245</strain>
    </source>
</reference>
<comment type="caution">
    <text evidence="6">The sequence shown here is derived from an EMBL/GenBank/DDBJ whole genome shotgun (WGS) entry which is preliminary data.</text>
</comment>
<dbReference type="Proteomes" id="UP000433483">
    <property type="component" value="Unassembled WGS sequence"/>
</dbReference>
<dbReference type="Proteomes" id="UP000429523">
    <property type="component" value="Unassembled WGS sequence"/>
</dbReference>
<feature type="region of interest" description="Disordered" evidence="1">
    <location>
        <begin position="1"/>
        <end position="35"/>
    </location>
</feature>
<dbReference type="Proteomes" id="UP000460718">
    <property type="component" value="Unassembled WGS sequence"/>
</dbReference>
<dbReference type="EMBL" id="QXGF01002985">
    <property type="protein sequence ID" value="KAE8922741.1"/>
    <property type="molecule type" value="Genomic_DNA"/>
</dbReference>
<evidence type="ECO:0000256" key="1">
    <source>
        <dbReference type="SAM" id="MobiDB-lite"/>
    </source>
</evidence>
<keyword evidence="13" id="KW-1185">Reference proteome</keyword>
<evidence type="ECO:0000313" key="3">
    <source>
        <dbReference type="EMBL" id="KAE8973648.1"/>
    </source>
</evidence>
<dbReference type="EMBL" id="QXGA01002925">
    <property type="protein sequence ID" value="KAE9089987.1"/>
    <property type="molecule type" value="Genomic_DNA"/>
</dbReference>
<protein>
    <submittedName>
        <fullName evidence="6">Uncharacterized protein</fullName>
    </submittedName>
</protein>
<dbReference type="Proteomes" id="UP000440732">
    <property type="component" value="Unassembled WGS sequence"/>
</dbReference>